<dbReference type="RefSeq" id="WP_115366155.1">
    <property type="nucleotide sequence ID" value="NZ_QBKA01000002.1"/>
</dbReference>
<dbReference type="InterPro" id="IPR042177">
    <property type="entry name" value="Cell/Rod_1"/>
</dbReference>
<organism evidence="7 8">
    <name type="scientific">Alteripontixanthobacter maritimus</name>
    <dbReference type="NCBI Taxonomy" id="2161824"/>
    <lineage>
        <taxon>Bacteria</taxon>
        <taxon>Pseudomonadati</taxon>
        <taxon>Pseudomonadota</taxon>
        <taxon>Alphaproteobacteria</taxon>
        <taxon>Sphingomonadales</taxon>
        <taxon>Erythrobacteraceae</taxon>
        <taxon>Alteripontixanthobacter</taxon>
    </lineage>
</organism>
<dbReference type="PANTHER" id="PTHR34138:SF1">
    <property type="entry name" value="CELL SHAPE-DETERMINING PROTEIN MREC"/>
    <property type="match status" value="1"/>
</dbReference>
<keyword evidence="5" id="KW-0472">Membrane</keyword>
<keyword evidence="3" id="KW-0133">Cell shape</keyword>
<dbReference type="Pfam" id="PF04085">
    <property type="entry name" value="MreC"/>
    <property type="match status" value="1"/>
</dbReference>
<feature type="transmembrane region" description="Helical" evidence="5">
    <location>
        <begin position="21"/>
        <end position="46"/>
    </location>
</feature>
<dbReference type="InterPro" id="IPR055342">
    <property type="entry name" value="MreC_beta-barrel_core"/>
</dbReference>
<dbReference type="AlphaFoldDB" id="A0A369Q9F1"/>
<proteinExistence type="inferred from homology"/>
<feature type="domain" description="Rod shape-determining protein MreC beta-barrel core" evidence="6">
    <location>
        <begin position="140"/>
        <end position="271"/>
    </location>
</feature>
<evidence type="ECO:0000256" key="3">
    <source>
        <dbReference type="ARBA" id="ARBA00022960"/>
    </source>
</evidence>
<dbReference type="OrthoDB" id="8478127at2"/>
<dbReference type="GO" id="GO:0008360">
    <property type="term" value="P:regulation of cell shape"/>
    <property type="evidence" value="ECO:0007669"/>
    <property type="project" value="UniProtKB-KW"/>
</dbReference>
<evidence type="ECO:0000313" key="8">
    <source>
        <dbReference type="Proteomes" id="UP000253727"/>
    </source>
</evidence>
<evidence type="ECO:0000256" key="4">
    <source>
        <dbReference type="ARBA" id="ARBA00032089"/>
    </source>
</evidence>
<dbReference type="Gene3D" id="2.40.10.340">
    <property type="entry name" value="Rod shape-determining protein MreC, domain 1"/>
    <property type="match status" value="1"/>
</dbReference>
<reference evidence="7 8" key="1">
    <citation type="submission" date="2018-04" db="EMBL/GenBank/DDBJ databases">
        <title>Altererythrobacter sp. HME9302 genome sequencing and assembly.</title>
        <authorList>
            <person name="Kang H."/>
            <person name="Kim H."/>
            <person name="Joh K."/>
        </authorList>
    </citation>
    <scope>NUCLEOTIDE SEQUENCE [LARGE SCALE GENOMIC DNA]</scope>
    <source>
        <strain evidence="7 8">HME9302</strain>
    </source>
</reference>
<dbReference type="GO" id="GO:0005886">
    <property type="term" value="C:plasma membrane"/>
    <property type="evidence" value="ECO:0007669"/>
    <property type="project" value="TreeGrafter"/>
</dbReference>
<name>A0A369Q9F1_9SPHN</name>
<gene>
    <name evidence="7" type="ORF">HME9302_01084</name>
</gene>
<accession>A0A369Q9F1</accession>
<protein>
    <recommendedName>
        <fullName evidence="2">Cell shape-determining protein MreC</fullName>
    </recommendedName>
    <alternativeName>
        <fullName evidence="4">Cell shape protein MreC</fullName>
    </alternativeName>
</protein>
<evidence type="ECO:0000259" key="6">
    <source>
        <dbReference type="Pfam" id="PF04085"/>
    </source>
</evidence>
<comment type="similarity">
    <text evidence="1">Belongs to the MreC family.</text>
</comment>
<dbReference type="EMBL" id="QBKA01000002">
    <property type="protein sequence ID" value="RDC59887.1"/>
    <property type="molecule type" value="Genomic_DNA"/>
</dbReference>
<evidence type="ECO:0000313" key="7">
    <source>
        <dbReference type="EMBL" id="RDC59887.1"/>
    </source>
</evidence>
<comment type="caution">
    <text evidence="7">The sequence shown here is derived from an EMBL/GenBank/DDBJ whole genome shotgun (WGS) entry which is preliminary data.</text>
</comment>
<dbReference type="Gene3D" id="2.40.10.350">
    <property type="entry name" value="Rod shape-determining protein MreC, domain 2"/>
    <property type="match status" value="1"/>
</dbReference>
<dbReference type="InterPro" id="IPR007221">
    <property type="entry name" value="MreC"/>
</dbReference>
<dbReference type="Proteomes" id="UP000253727">
    <property type="component" value="Unassembled WGS sequence"/>
</dbReference>
<evidence type="ECO:0000256" key="5">
    <source>
        <dbReference type="SAM" id="Phobius"/>
    </source>
</evidence>
<dbReference type="PANTHER" id="PTHR34138">
    <property type="entry name" value="CELL SHAPE-DETERMINING PROTEIN MREC"/>
    <property type="match status" value="1"/>
</dbReference>
<keyword evidence="5" id="KW-0812">Transmembrane</keyword>
<evidence type="ECO:0000256" key="1">
    <source>
        <dbReference type="ARBA" id="ARBA00009369"/>
    </source>
</evidence>
<sequence>MASSPSSHAGRRSGHSRRAQFGQFTGYVIAGIGALIGALLLAVSLIRPATFGPVRGEAIDIVEPAAETVAVARSESQGMFEAIGAYYRAGSKNAELRREVELARIKLAEAQAVERQNERLKGLMGLTENDGEAVAIARLIGSSATSSRRIAYLGAGTDEGVRPGMPVRSERGVLGRVLEASSDSARVLLLTDSDSYLPVRRATDDVAAIAQGRGDGLLRVRLINLGLNPLKKGDIFVTSGAGGYYRPGTAVAIVVEVTEDGALARIISDPAATGIVRVDPIYEPEAAELIGEAAAPSVQSNETDN</sequence>
<evidence type="ECO:0000256" key="2">
    <source>
        <dbReference type="ARBA" id="ARBA00013855"/>
    </source>
</evidence>
<keyword evidence="8" id="KW-1185">Reference proteome</keyword>
<dbReference type="InterPro" id="IPR042175">
    <property type="entry name" value="Cell/Rod_MreC_2"/>
</dbReference>
<keyword evidence="5" id="KW-1133">Transmembrane helix</keyword>